<keyword evidence="4" id="KW-0472">Membrane</keyword>
<keyword evidence="2 3" id="KW-0802">TPR repeat</keyword>
<dbReference type="EMBL" id="JBAFSM010000002">
    <property type="protein sequence ID" value="MEG3435741.1"/>
    <property type="molecule type" value="Genomic_DNA"/>
</dbReference>
<dbReference type="InterPro" id="IPR019734">
    <property type="entry name" value="TPR_rpt"/>
</dbReference>
<dbReference type="RefSeq" id="WP_332863193.1">
    <property type="nucleotide sequence ID" value="NZ_JBAFSM010000002.1"/>
</dbReference>
<dbReference type="PROSITE" id="PS50005">
    <property type="entry name" value="TPR"/>
    <property type="match status" value="3"/>
</dbReference>
<dbReference type="Pfam" id="PF13371">
    <property type="entry name" value="TPR_9"/>
    <property type="match status" value="1"/>
</dbReference>
<evidence type="ECO:0000256" key="1">
    <source>
        <dbReference type="ARBA" id="ARBA00022737"/>
    </source>
</evidence>
<evidence type="ECO:0000256" key="3">
    <source>
        <dbReference type="PROSITE-ProRule" id="PRU00339"/>
    </source>
</evidence>
<keyword evidence="4" id="KW-0812">Transmembrane</keyword>
<evidence type="ECO:0000256" key="4">
    <source>
        <dbReference type="SAM" id="Phobius"/>
    </source>
</evidence>
<accession>A0AAW9QR23</accession>
<feature type="repeat" description="TPR" evidence="3">
    <location>
        <begin position="133"/>
        <end position="166"/>
    </location>
</feature>
<evidence type="ECO:0000256" key="2">
    <source>
        <dbReference type="ARBA" id="ARBA00022803"/>
    </source>
</evidence>
<feature type="repeat" description="TPR" evidence="3">
    <location>
        <begin position="99"/>
        <end position="132"/>
    </location>
</feature>
<dbReference type="SUPFAM" id="SSF48452">
    <property type="entry name" value="TPR-like"/>
    <property type="match status" value="1"/>
</dbReference>
<keyword evidence="6" id="KW-1185">Reference proteome</keyword>
<feature type="repeat" description="TPR" evidence="3">
    <location>
        <begin position="31"/>
        <end position="64"/>
    </location>
</feature>
<keyword evidence="1" id="KW-0677">Repeat</keyword>
<protein>
    <submittedName>
        <fullName evidence="5">Tetratricopeptide repeat protein</fullName>
    </submittedName>
</protein>
<reference evidence="5 6" key="1">
    <citation type="submission" date="2024-01" db="EMBL/GenBank/DDBJ databases">
        <title>Genomic insights into the taxonomy and metabolism of the cyanobacterium Pannus brasiliensis CCIBt3594.</title>
        <authorList>
            <person name="Machado M."/>
            <person name="Botero N.B."/>
            <person name="Andreote A.P.D."/>
            <person name="Feitosa A.M.T."/>
            <person name="Popin R."/>
            <person name="Sivonen K."/>
            <person name="Fiore M.F."/>
        </authorList>
    </citation>
    <scope>NUCLEOTIDE SEQUENCE [LARGE SCALE GENOMIC DNA]</scope>
    <source>
        <strain evidence="5 6">CCIBt3594</strain>
    </source>
</reference>
<sequence>MAQGNEWLNEDENDRAIDCFSKVIGLKPDHAPAYAYRGFAYQQKSDIGQAKKNYDRALQLAPDYGFAYYCRGWAKHAEGDFQGELDDAYRGLELDTEPIPYYRRIGAAYHGLQQYDKALEYYNRILESVPDECGTIYNRGLVYADMKQLDLALADFDRALVLSPGWPWAERERERVLRQINGWKNSAKPRYGVNSLYRGAIVAILVGLALALAKGYFRSSQNTNPVPASGGNEQPK</sequence>
<dbReference type="SMART" id="SM00028">
    <property type="entry name" value="TPR"/>
    <property type="match status" value="5"/>
</dbReference>
<organism evidence="5 6">
    <name type="scientific">Pannus brasiliensis CCIBt3594</name>
    <dbReference type="NCBI Taxonomy" id="1427578"/>
    <lineage>
        <taxon>Bacteria</taxon>
        <taxon>Bacillati</taxon>
        <taxon>Cyanobacteriota</taxon>
        <taxon>Cyanophyceae</taxon>
        <taxon>Oscillatoriophycideae</taxon>
        <taxon>Chroococcales</taxon>
        <taxon>Microcystaceae</taxon>
        <taxon>Pannus</taxon>
    </lineage>
</organism>
<dbReference type="Gene3D" id="1.25.40.10">
    <property type="entry name" value="Tetratricopeptide repeat domain"/>
    <property type="match status" value="2"/>
</dbReference>
<dbReference type="Pfam" id="PF13181">
    <property type="entry name" value="TPR_8"/>
    <property type="match status" value="1"/>
</dbReference>
<proteinExistence type="predicted"/>
<dbReference type="InterPro" id="IPR050498">
    <property type="entry name" value="Ycf3"/>
</dbReference>
<dbReference type="AlphaFoldDB" id="A0AAW9QR23"/>
<name>A0AAW9QR23_9CHRO</name>
<feature type="transmembrane region" description="Helical" evidence="4">
    <location>
        <begin position="196"/>
        <end position="217"/>
    </location>
</feature>
<evidence type="ECO:0000313" key="5">
    <source>
        <dbReference type="EMBL" id="MEG3435741.1"/>
    </source>
</evidence>
<gene>
    <name evidence="5" type="ORF">V0288_01295</name>
</gene>
<dbReference type="InterPro" id="IPR011990">
    <property type="entry name" value="TPR-like_helical_dom_sf"/>
</dbReference>
<keyword evidence="4" id="KW-1133">Transmembrane helix</keyword>
<dbReference type="PANTHER" id="PTHR44858">
    <property type="entry name" value="TETRATRICOPEPTIDE REPEAT PROTEIN 6"/>
    <property type="match status" value="1"/>
</dbReference>
<evidence type="ECO:0000313" key="6">
    <source>
        <dbReference type="Proteomes" id="UP001328733"/>
    </source>
</evidence>
<comment type="caution">
    <text evidence="5">The sequence shown here is derived from an EMBL/GenBank/DDBJ whole genome shotgun (WGS) entry which is preliminary data.</text>
</comment>
<dbReference type="PANTHER" id="PTHR44858:SF1">
    <property type="entry name" value="UDP-N-ACETYLGLUCOSAMINE--PEPTIDE N-ACETYLGLUCOSAMINYLTRANSFERASE SPINDLY-RELATED"/>
    <property type="match status" value="1"/>
</dbReference>
<dbReference type="Proteomes" id="UP001328733">
    <property type="component" value="Unassembled WGS sequence"/>
</dbReference>